<dbReference type="CDD" id="cd00093">
    <property type="entry name" value="HTH_XRE"/>
    <property type="match status" value="1"/>
</dbReference>
<feature type="domain" description="HTH cro/C1-type" evidence="1">
    <location>
        <begin position="11"/>
        <end position="66"/>
    </location>
</feature>
<dbReference type="GO" id="GO:0003677">
    <property type="term" value="F:DNA binding"/>
    <property type="evidence" value="ECO:0007669"/>
    <property type="project" value="InterPro"/>
</dbReference>
<reference evidence="2" key="1">
    <citation type="submission" date="2020-08" db="EMBL/GenBank/DDBJ databases">
        <title>Genome public.</title>
        <authorList>
            <person name="Liu C."/>
            <person name="Sun Q."/>
        </authorList>
    </citation>
    <scope>NUCLEOTIDE SEQUENCE</scope>
    <source>
        <strain evidence="2">H8</strain>
    </source>
</reference>
<proteinExistence type="predicted"/>
<dbReference type="Pfam" id="PF13443">
    <property type="entry name" value="HTH_26"/>
    <property type="match status" value="1"/>
</dbReference>
<sequence>MGIKQAIVIRIKDLCDERRIKITTLARMSAVSPSTIYSIFNEERKDVGTVLLKKICDGLEIELKSFYDDPVFSDLEPEVK</sequence>
<dbReference type="EMBL" id="JACRSU010000003">
    <property type="protein sequence ID" value="MBC8541209.1"/>
    <property type="molecule type" value="Genomic_DNA"/>
</dbReference>
<dbReference type="SMART" id="SM00530">
    <property type="entry name" value="HTH_XRE"/>
    <property type="match status" value="1"/>
</dbReference>
<accession>A0A926DP04</accession>
<dbReference type="Gene3D" id="1.10.260.40">
    <property type="entry name" value="lambda repressor-like DNA-binding domains"/>
    <property type="match status" value="1"/>
</dbReference>
<dbReference type="SUPFAM" id="SSF47413">
    <property type="entry name" value="lambda repressor-like DNA-binding domains"/>
    <property type="match status" value="1"/>
</dbReference>
<evidence type="ECO:0000259" key="1">
    <source>
        <dbReference type="PROSITE" id="PS50943"/>
    </source>
</evidence>
<dbReference type="PROSITE" id="PS50943">
    <property type="entry name" value="HTH_CROC1"/>
    <property type="match status" value="1"/>
</dbReference>
<dbReference type="RefSeq" id="WP_249313192.1">
    <property type="nucleotide sequence ID" value="NZ_JACRSU010000003.1"/>
</dbReference>
<dbReference type="InterPro" id="IPR001387">
    <property type="entry name" value="Cro/C1-type_HTH"/>
</dbReference>
<dbReference type="AlphaFoldDB" id="A0A926DP04"/>
<keyword evidence="3" id="KW-1185">Reference proteome</keyword>
<gene>
    <name evidence="2" type="ORF">H8698_09505</name>
</gene>
<evidence type="ECO:0000313" key="3">
    <source>
        <dbReference type="Proteomes" id="UP000611762"/>
    </source>
</evidence>
<organism evidence="2 3">
    <name type="scientific">Congzhengia minquanensis</name>
    <dbReference type="NCBI Taxonomy" id="2763657"/>
    <lineage>
        <taxon>Bacteria</taxon>
        <taxon>Bacillati</taxon>
        <taxon>Bacillota</taxon>
        <taxon>Clostridia</taxon>
        <taxon>Eubacteriales</taxon>
        <taxon>Oscillospiraceae</taxon>
        <taxon>Congzhengia</taxon>
    </lineage>
</organism>
<evidence type="ECO:0000313" key="2">
    <source>
        <dbReference type="EMBL" id="MBC8541209.1"/>
    </source>
</evidence>
<dbReference type="Proteomes" id="UP000611762">
    <property type="component" value="Unassembled WGS sequence"/>
</dbReference>
<comment type="caution">
    <text evidence="2">The sequence shown here is derived from an EMBL/GenBank/DDBJ whole genome shotgun (WGS) entry which is preliminary data.</text>
</comment>
<dbReference type="InterPro" id="IPR010982">
    <property type="entry name" value="Lambda_DNA-bd_dom_sf"/>
</dbReference>
<protein>
    <submittedName>
        <fullName evidence="2">Helix-turn-helix transcriptional regulator</fullName>
    </submittedName>
</protein>
<name>A0A926DP04_9FIRM</name>